<dbReference type="RefSeq" id="XP_056862421.1">
    <property type="nucleotide sequence ID" value="XM_057006441.1"/>
</dbReference>
<feature type="region of interest" description="Disordered" evidence="1">
    <location>
        <begin position="110"/>
        <end position="129"/>
    </location>
</feature>
<dbReference type="AlphaFoldDB" id="A0A9W3DEZ7"/>
<reference evidence="2" key="1">
    <citation type="journal article" date="2019" name="Database">
        <title>The radish genome database (RadishGD): an integrated information resource for radish genomics.</title>
        <authorList>
            <person name="Yu H.J."/>
            <person name="Baek S."/>
            <person name="Lee Y.J."/>
            <person name="Cho A."/>
            <person name="Mun J.H."/>
        </authorList>
    </citation>
    <scope>NUCLEOTIDE SEQUENCE [LARGE SCALE GENOMIC DNA]</scope>
    <source>
        <strain evidence="2">cv. WK10039</strain>
    </source>
</reference>
<proteinExistence type="predicted"/>
<evidence type="ECO:0000313" key="3">
    <source>
        <dbReference type="RefSeq" id="XP_056862421.1"/>
    </source>
</evidence>
<keyword evidence="2" id="KW-1185">Reference proteome</keyword>
<evidence type="ECO:0000256" key="1">
    <source>
        <dbReference type="SAM" id="MobiDB-lite"/>
    </source>
</evidence>
<dbReference type="KEGG" id="rsz:130510098"/>
<name>A0A9W3DEZ7_RAPSA</name>
<dbReference type="GeneID" id="130510098"/>
<gene>
    <name evidence="3" type="primary">LOC130510098</name>
</gene>
<dbReference type="Proteomes" id="UP000504610">
    <property type="component" value="Chromosome 3"/>
</dbReference>
<accession>A0A9W3DEZ7</accession>
<organism evidence="2 3">
    <name type="scientific">Raphanus sativus</name>
    <name type="common">Radish</name>
    <name type="synonym">Raphanus raphanistrum var. sativus</name>
    <dbReference type="NCBI Taxonomy" id="3726"/>
    <lineage>
        <taxon>Eukaryota</taxon>
        <taxon>Viridiplantae</taxon>
        <taxon>Streptophyta</taxon>
        <taxon>Embryophyta</taxon>
        <taxon>Tracheophyta</taxon>
        <taxon>Spermatophyta</taxon>
        <taxon>Magnoliopsida</taxon>
        <taxon>eudicotyledons</taxon>
        <taxon>Gunneridae</taxon>
        <taxon>Pentapetalae</taxon>
        <taxon>rosids</taxon>
        <taxon>malvids</taxon>
        <taxon>Brassicales</taxon>
        <taxon>Brassicaceae</taxon>
        <taxon>Brassiceae</taxon>
        <taxon>Raphanus</taxon>
    </lineage>
</organism>
<evidence type="ECO:0000313" key="2">
    <source>
        <dbReference type="Proteomes" id="UP000504610"/>
    </source>
</evidence>
<sequence>MWHGAMIMHEEVTHRIGIMLFDKVLESNQRLRFIPFNFYFFSPYLSFLHDRSETSSSSVSSLISLITPISLQAYCFSHHSYLFARLSHLSHISPIASSLRLPSLPSHRTPTTTTAVALPPPPRSPSHHRHIGEESRILVAAVGKVHGGLRTAARRRQTHDCWKRGKGCKAVEEAAAAVLVF</sequence>
<protein>
    <submittedName>
        <fullName evidence="3">Uncharacterized protein LOC130510098</fullName>
    </submittedName>
</protein>
<reference evidence="3" key="2">
    <citation type="submission" date="2025-08" db="UniProtKB">
        <authorList>
            <consortium name="RefSeq"/>
        </authorList>
    </citation>
    <scope>IDENTIFICATION</scope>
    <source>
        <tissue evidence="3">Leaf</tissue>
    </source>
</reference>